<protein>
    <submittedName>
        <fullName evidence="1">Uncharacterized protein</fullName>
    </submittedName>
</protein>
<keyword evidence="2" id="KW-1185">Reference proteome</keyword>
<name>A0ABQ7NWP7_BRACM</name>
<evidence type="ECO:0000313" key="1">
    <source>
        <dbReference type="EMBL" id="KAG5414505.1"/>
    </source>
</evidence>
<proteinExistence type="predicted"/>
<gene>
    <name evidence="1" type="primary">A01g504220.1_BraROA</name>
    <name evidence="1" type="ORF">IGI04_002072</name>
</gene>
<reference evidence="1 2" key="1">
    <citation type="submission" date="2021-03" db="EMBL/GenBank/DDBJ databases">
        <authorList>
            <person name="King G.J."/>
            <person name="Bancroft I."/>
            <person name="Baten A."/>
            <person name="Bloomfield J."/>
            <person name="Borpatragohain P."/>
            <person name="He Z."/>
            <person name="Irish N."/>
            <person name="Irwin J."/>
            <person name="Liu K."/>
            <person name="Mauleon R.P."/>
            <person name="Moore J."/>
            <person name="Morris R."/>
            <person name="Ostergaard L."/>
            <person name="Wang B."/>
            <person name="Wells R."/>
        </authorList>
    </citation>
    <scope>NUCLEOTIDE SEQUENCE [LARGE SCALE GENOMIC DNA]</scope>
    <source>
        <strain evidence="1">R-o-18</strain>
        <tissue evidence="1">Leaf</tissue>
    </source>
</reference>
<sequence length="56" mass="6066">MQLNSLLSPTRRRCLFESSAAIFHSSLQYACEGKILTLGGIMKSRASISTLGPSVH</sequence>
<dbReference type="Proteomes" id="UP000823674">
    <property type="component" value="Chromosome A01"/>
</dbReference>
<comment type="caution">
    <text evidence="1">The sequence shown here is derived from an EMBL/GenBank/DDBJ whole genome shotgun (WGS) entry which is preliminary data.</text>
</comment>
<organism evidence="1 2">
    <name type="scientific">Brassica rapa subsp. trilocularis</name>
    <dbReference type="NCBI Taxonomy" id="1813537"/>
    <lineage>
        <taxon>Eukaryota</taxon>
        <taxon>Viridiplantae</taxon>
        <taxon>Streptophyta</taxon>
        <taxon>Embryophyta</taxon>
        <taxon>Tracheophyta</taxon>
        <taxon>Spermatophyta</taxon>
        <taxon>Magnoliopsida</taxon>
        <taxon>eudicotyledons</taxon>
        <taxon>Gunneridae</taxon>
        <taxon>Pentapetalae</taxon>
        <taxon>rosids</taxon>
        <taxon>malvids</taxon>
        <taxon>Brassicales</taxon>
        <taxon>Brassicaceae</taxon>
        <taxon>Brassiceae</taxon>
        <taxon>Brassica</taxon>
    </lineage>
</organism>
<evidence type="ECO:0000313" key="2">
    <source>
        <dbReference type="Proteomes" id="UP000823674"/>
    </source>
</evidence>
<accession>A0ABQ7NWP7</accession>
<dbReference type="EMBL" id="JADBGQ010000001">
    <property type="protein sequence ID" value="KAG5414505.1"/>
    <property type="molecule type" value="Genomic_DNA"/>
</dbReference>